<name>A0A6P7KFK2_9TELE</name>
<evidence type="ECO:0000256" key="1">
    <source>
        <dbReference type="SAM" id="MobiDB-lite"/>
    </source>
</evidence>
<dbReference type="InterPro" id="IPR000626">
    <property type="entry name" value="Ubiquitin-like_dom"/>
</dbReference>
<dbReference type="Gene3D" id="3.10.20.90">
    <property type="entry name" value="Phosphatidylinositol 3-kinase Catalytic Subunit, Chain A, domain 1"/>
    <property type="match status" value="1"/>
</dbReference>
<dbReference type="Pfam" id="PF25805">
    <property type="entry name" value="IQUB"/>
    <property type="match status" value="1"/>
</dbReference>
<proteinExistence type="predicted"/>
<dbReference type="OrthoDB" id="10265862at2759"/>
<feature type="region of interest" description="Disordered" evidence="1">
    <location>
        <begin position="1"/>
        <end position="85"/>
    </location>
</feature>
<dbReference type="CDD" id="cd17061">
    <property type="entry name" value="Ubl_IQUB"/>
    <property type="match status" value="1"/>
</dbReference>
<dbReference type="PROSITE" id="PS50053">
    <property type="entry name" value="UBIQUITIN_2"/>
    <property type="match status" value="1"/>
</dbReference>
<dbReference type="GO" id="GO:0030317">
    <property type="term" value="P:flagellated sperm motility"/>
    <property type="evidence" value="ECO:0007669"/>
    <property type="project" value="TreeGrafter"/>
</dbReference>
<gene>
    <name evidence="4" type="primary">iqub</name>
</gene>
<dbReference type="InterPro" id="IPR057887">
    <property type="entry name" value="IQUB_helical"/>
</dbReference>
<accession>A0A6P7KFK2</accession>
<dbReference type="GO" id="GO:0031514">
    <property type="term" value="C:motile cilium"/>
    <property type="evidence" value="ECO:0007669"/>
    <property type="project" value="TreeGrafter"/>
</dbReference>
<dbReference type="FunCoup" id="A0A6P7KFK2">
    <property type="interactions" value="305"/>
</dbReference>
<dbReference type="InterPro" id="IPR029071">
    <property type="entry name" value="Ubiquitin-like_domsf"/>
</dbReference>
<dbReference type="Proteomes" id="UP000515145">
    <property type="component" value="Chromosome 19"/>
</dbReference>
<keyword evidence="3" id="KW-1185">Reference proteome</keyword>
<evidence type="ECO:0000313" key="3">
    <source>
        <dbReference type="Proteomes" id="UP000515145"/>
    </source>
</evidence>
<reference evidence="4" key="1">
    <citation type="submission" date="2025-08" db="UniProtKB">
        <authorList>
            <consortium name="RefSeq"/>
        </authorList>
    </citation>
    <scope>IDENTIFICATION</scope>
</reference>
<dbReference type="GO" id="GO:0060271">
    <property type="term" value="P:cilium assembly"/>
    <property type="evidence" value="ECO:0007669"/>
    <property type="project" value="TreeGrafter"/>
</dbReference>
<evidence type="ECO:0000259" key="2">
    <source>
        <dbReference type="PROSITE" id="PS50053"/>
    </source>
</evidence>
<evidence type="ECO:0000313" key="4">
    <source>
        <dbReference type="RefSeq" id="XP_028287017.1"/>
    </source>
</evidence>
<dbReference type="AlphaFoldDB" id="A0A6P7KFK2"/>
<dbReference type="PANTHER" id="PTHR21074">
    <property type="entry name" value="IQ AND UBIQUITIN-LIKE DOMAIN-CONTAINING PROTEIN"/>
    <property type="match status" value="1"/>
</dbReference>
<dbReference type="GO" id="GO:0001669">
    <property type="term" value="C:acrosomal vesicle"/>
    <property type="evidence" value="ECO:0007669"/>
    <property type="project" value="TreeGrafter"/>
</dbReference>
<dbReference type="SUPFAM" id="SSF54236">
    <property type="entry name" value="Ubiquitin-like"/>
    <property type="match status" value="1"/>
</dbReference>
<dbReference type="PANTHER" id="PTHR21074:SF0">
    <property type="entry name" value="IQ AND UBIQUITIN-LIKE DOMAIN-CONTAINING PROTEIN"/>
    <property type="match status" value="1"/>
</dbReference>
<dbReference type="GeneID" id="114452103"/>
<dbReference type="CTD" id="154865"/>
<feature type="compositionally biased region" description="Basic and acidic residues" evidence="1">
    <location>
        <begin position="1"/>
        <end position="16"/>
    </location>
</feature>
<dbReference type="InParanoid" id="A0A6P7KFK2"/>
<dbReference type="RefSeq" id="XP_028287017.1">
    <property type="nucleotide sequence ID" value="XM_028431216.1"/>
</dbReference>
<sequence length="752" mass="86489">MSEEGRHAEGGVKYEEKEEEEEEVDNTTPGGSTAGEPPEDDREPGSDGQEVGSGGRSASDRESESEASDAEQLQEAQEAEHAEDVQVTEAGADTDLPNDNAKTHKELQETENAGSSTATVKVALVPEGHVMTVAFPIGLSIQELKRHLASELRVPAEVLQLSLDGRVVEEQQSLMELGVRPHSSTRMEMNSTDPSFHPLRPLRLLEQDSMPDVITVQVQTGEGLLKQVVVEMERPRQQKAFLGGYRHRLTGVEYHHAPTQTPAKKRPDRGVEVFSRSTQLAKTQAQQCPVDASTQMTGIGCYVSCMNDKLVTPGKYVTADEYQESRLRAVMCLQSHVRRWLATQRVDQLRRERARRLVWLEMNERRRIEEKEEQLRDRRRRWRNPQTREDFNLMYQALEKWRREEEQQINASLTGTERRAALCSLLDQETKLIAAIGRYRIAFQSNNYDKMIKSFLDKTAAPYQWRAADGRLIQMETPQTIRAKQLRDLYDDISRLTVSQEQRLRALMAVKDTVKEHECQLTQDIIDLIDREVDLMARRFKAENLEGLRRRICTLFLQFIKLPEFNPEVAKVLKVPQSPSQLKNNLLLCHSCHRYLRSTDFDVSATGQKSSRCRHCAQLDNIGRTRDDFSCYKNILRRLRAEELQLNKEAKIPFILQVEDMKYLVDTIWASRSALNKDSDLDNLVFLRWDRLRDWSPWNCILLSKQETSAHLKVEDIHKTYGTPFICQVEYKHSRGRQHFSQIPVIAELLNS</sequence>
<protein>
    <submittedName>
        <fullName evidence="4">IQ and ubiquitin-like domain-containing protein</fullName>
    </submittedName>
</protein>
<dbReference type="InterPro" id="IPR037695">
    <property type="entry name" value="IQUB"/>
</dbReference>
<organism evidence="3 4">
    <name type="scientific">Parambassis ranga</name>
    <name type="common">Indian glassy fish</name>
    <dbReference type="NCBI Taxonomy" id="210632"/>
    <lineage>
        <taxon>Eukaryota</taxon>
        <taxon>Metazoa</taxon>
        <taxon>Chordata</taxon>
        <taxon>Craniata</taxon>
        <taxon>Vertebrata</taxon>
        <taxon>Euteleostomi</taxon>
        <taxon>Actinopterygii</taxon>
        <taxon>Neopterygii</taxon>
        <taxon>Teleostei</taxon>
        <taxon>Neoteleostei</taxon>
        <taxon>Acanthomorphata</taxon>
        <taxon>Ovalentaria</taxon>
        <taxon>Ambassidae</taxon>
        <taxon>Parambassis</taxon>
    </lineage>
</organism>
<feature type="domain" description="Ubiquitin-like" evidence="2">
    <location>
        <begin position="118"/>
        <end position="194"/>
    </location>
</feature>